<keyword evidence="2" id="KW-1185">Reference proteome</keyword>
<gene>
    <name evidence="1" type="ORF">LAUMK142_05801</name>
</gene>
<dbReference type="Proteomes" id="UP000268285">
    <property type="component" value="Unassembled WGS sequence"/>
</dbReference>
<name>A0A498R0G7_9MYCO</name>
<accession>A0A498R0G7</accession>
<evidence type="ECO:0000313" key="2">
    <source>
        <dbReference type="Proteomes" id="UP000268285"/>
    </source>
</evidence>
<organism evidence="1 2">
    <name type="scientific">Mycobacterium pseudokansasii</name>
    <dbReference type="NCBI Taxonomy" id="2341080"/>
    <lineage>
        <taxon>Bacteria</taxon>
        <taxon>Bacillati</taxon>
        <taxon>Actinomycetota</taxon>
        <taxon>Actinomycetes</taxon>
        <taxon>Mycobacteriales</taxon>
        <taxon>Mycobacteriaceae</taxon>
        <taxon>Mycobacterium</taxon>
    </lineage>
</organism>
<sequence>MKLELPLTRTLWWTRAVHSVRVAGRSVTGLMHRRARVEQGPVHPRHYPPRSSWFLDNDLMEREMYDHAPDKPTQ</sequence>
<dbReference type="AlphaFoldDB" id="A0A498R0G7"/>
<evidence type="ECO:0000313" key="1">
    <source>
        <dbReference type="EMBL" id="VBA68767.1"/>
    </source>
</evidence>
<proteinExistence type="predicted"/>
<dbReference type="EMBL" id="UPHU01000002">
    <property type="protein sequence ID" value="VBA68767.1"/>
    <property type="molecule type" value="Genomic_DNA"/>
</dbReference>
<protein>
    <submittedName>
        <fullName evidence="1">Uncharacterized protein</fullName>
    </submittedName>
</protein>
<reference evidence="1 2" key="1">
    <citation type="submission" date="2018-09" db="EMBL/GenBank/DDBJ databases">
        <authorList>
            <person name="Tagini F."/>
        </authorList>
    </citation>
    <scope>NUCLEOTIDE SEQUENCE [LARGE SCALE GENOMIC DNA]</scope>
    <source>
        <strain evidence="1 2">MK142</strain>
    </source>
</reference>